<accession>A0AAV3P456</accession>
<dbReference type="Proteomes" id="UP001454036">
    <property type="component" value="Unassembled WGS sequence"/>
</dbReference>
<evidence type="ECO:0000256" key="3">
    <source>
        <dbReference type="ARBA" id="ARBA00022679"/>
    </source>
</evidence>
<organism evidence="15 16">
    <name type="scientific">Lithospermum erythrorhizon</name>
    <name type="common">Purple gromwell</name>
    <name type="synonym">Lithospermum officinale var. erythrorhizon</name>
    <dbReference type="NCBI Taxonomy" id="34254"/>
    <lineage>
        <taxon>Eukaryota</taxon>
        <taxon>Viridiplantae</taxon>
        <taxon>Streptophyta</taxon>
        <taxon>Embryophyta</taxon>
        <taxon>Tracheophyta</taxon>
        <taxon>Spermatophyta</taxon>
        <taxon>Magnoliopsida</taxon>
        <taxon>eudicotyledons</taxon>
        <taxon>Gunneridae</taxon>
        <taxon>Pentapetalae</taxon>
        <taxon>asterids</taxon>
        <taxon>lamiids</taxon>
        <taxon>Boraginales</taxon>
        <taxon>Boraginaceae</taxon>
        <taxon>Boraginoideae</taxon>
        <taxon>Lithospermeae</taxon>
        <taxon>Lithospermum</taxon>
    </lineage>
</organism>
<evidence type="ECO:0000256" key="9">
    <source>
        <dbReference type="ARBA" id="ARBA00022989"/>
    </source>
</evidence>
<keyword evidence="10 13" id="KW-0472">Membrane</keyword>
<keyword evidence="8" id="KW-0862">Zinc</keyword>
<gene>
    <name evidence="15" type="ORF">LIER_36295</name>
</gene>
<evidence type="ECO:0000256" key="10">
    <source>
        <dbReference type="ARBA" id="ARBA00023136"/>
    </source>
</evidence>
<dbReference type="GO" id="GO:0008270">
    <property type="term" value="F:zinc ion binding"/>
    <property type="evidence" value="ECO:0007669"/>
    <property type="project" value="UniProtKB-KW"/>
</dbReference>
<feature type="transmembrane region" description="Helical" evidence="13">
    <location>
        <begin position="27"/>
        <end position="50"/>
    </location>
</feature>
<dbReference type="SUPFAM" id="SSF57850">
    <property type="entry name" value="RING/U-box"/>
    <property type="match status" value="1"/>
</dbReference>
<keyword evidence="4 13" id="KW-0812">Transmembrane</keyword>
<sequence>MLELFLSVFVKGVASKEEITIFLNSKMVAFSVLATLPIMFILNFFANLVFPASIQGGAEEVIVEQIKEVVDEDGNEMQCAVCLHEVCKGEKVKILTKCRHGYHVTCIDSWFLTNPSCPICRSEVSVKCISKKCRFKVVVSSLKSFFEGFCKSFLGLSTEDNVGDGHYFY</sequence>
<dbReference type="SMART" id="SM00184">
    <property type="entry name" value="RING"/>
    <property type="match status" value="1"/>
</dbReference>
<dbReference type="InterPro" id="IPR001841">
    <property type="entry name" value="Znf_RING"/>
</dbReference>
<evidence type="ECO:0000256" key="1">
    <source>
        <dbReference type="ARBA" id="ARBA00004167"/>
    </source>
</evidence>
<dbReference type="PROSITE" id="PS50089">
    <property type="entry name" value="ZF_RING_2"/>
    <property type="match status" value="1"/>
</dbReference>
<evidence type="ECO:0000256" key="6">
    <source>
        <dbReference type="ARBA" id="ARBA00022771"/>
    </source>
</evidence>
<dbReference type="PANTHER" id="PTHR45768">
    <property type="entry name" value="E3 UBIQUITIN-PROTEIN LIGASE RNF13-LIKE"/>
    <property type="match status" value="1"/>
</dbReference>
<dbReference type="PANTHER" id="PTHR45768:SF18">
    <property type="entry name" value="RING-H2 FINGER PROTEIN ATL47-RELATED"/>
    <property type="match status" value="1"/>
</dbReference>
<evidence type="ECO:0000256" key="2">
    <source>
        <dbReference type="ARBA" id="ARBA00004906"/>
    </source>
</evidence>
<evidence type="ECO:0000256" key="7">
    <source>
        <dbReference type="ARBA" id="ARBA00022786"/>
    </source>
</evidence>
<keyword evidence="5" id="KW-0479">Metal-binding</keyword>
<keyword evidence="16" id="KW-1185">Reference proteome</keyword>
<evidence type="ECO:0000256" key="12">
    <source>
        <dbReference type="PROSITE-ProRule" id="PRU00175"/>
    </source>
</evidence>
<evidence type="ECO:0000256" key="4">
    <source>
        <dbReference type="ARBA" id="ARBA00022692"/>
    </source>
</evidence>
<protein>
    <recommendedName>
        <fullName evidence="14">RING-type domain-containing protein</fullName>
    </recommendedName>
</protein>
<keyword evidence="6 12" id="KW-0863">Zinc-finger</keyword>
<evidence type="ECO:0000256" key="8">
    <source>
        <dbReference type="ARBA" id="ARBA00022833"/>
    </source>
</evidence>
<name>A0AAV3P456_LITER</name>
<proteinExistence type="inferred from homology"/>
<evidence type="ECO:0000313" key="15">
    <source>
        <dbReference type="EMBL" id="GAA0146350.1"/>
    </source>
</evidence>
<evidence type="ECO:0000256" key="13">
    <source>
        <dbReference type="SAM" id="Phobius"/>
    </source>
</evidence>
<feature type="domain" description="RING-type" evidence="14">
    <location>
        <begin position="79"/>
        <end position="121"/>
    </location>
</feature>
<dbReference type="GO" id="GO:0016020">
    <property type="term" value="C:membrane"/>
    <property type="evidence" value="ECO:0007669"/>
    <property type="project" value="UniProtKB-SubCell"/>
</dbReference>
<dbReference type="AlphaFoldDB" id="A0AAV3P456"/>
<comment type="caution">
    <text evidence="15">The sequence shown here is derived from an EMBL/GenBank/DDBJ whole genome shotgun (WGS) entry which is preliminary data.</text>
</comment>
<evidence type="ECO:0000256" key="11">
    <source>
        <dbReference type="ARBA" id="ARBA00024209"/>
    </source>
</evidence>
<keyword evidence="9 13" id="KW-1133">Transmembrane helix</keyword>
<reference evidence="15 16" key="1">
    <citation type="submission" date="2024-01" db="EMBL/GenBank/DDBJ databases">
        <title>The complete chloroplast genome sequence of Lithospermum erythrorhizon: insights into the phylogenetic relationship among Boraginaceae species and the maternal lineages of purple gromwells.</title>
        <authorList>
            <person name="Okada T."/>
            <person name="Watanabe K."/>
        </authorList>
    </citation>
    <scope>NUCLEOTIDE SEQUENCE [LARGE SCALE GENOMIC DNA]</scope>
</reference>
<evidence type="ECO:0000259" key="14">
    <source>
        <dbReference type="PROSITE" id="PS50089"/>
    </source>
</evidence>
<keyword evidence="7" id="KW-0833">Ubl conjugation pathway</keyword>
<comment type="subcellular location">
    <subcellularLocation>
        <location evidence="1">Membrane</location>
        <topology evidence="1">Single-pass membrane protein</topology>
    </subcellularLocation>
</comment>
<dbReference type="Pfam" id="PF13639">
    <property type="entry name" value="zf-RING_2"/>
    <property type="match status" value="1"/>
</dbReference>
<evidence type="ECO:0000313" key="16">
    <source>
        <dbReference type="Proteomes" id="UP001454036"/>
    </source>
</evidence>
<comment type="similarity">
    <text evidence="11">Belongs to the RING-type zinc finger family. ATL subfamily.</text>
</comment>
<dbReference type="EMBL" id="BAABME010016533">
    <property type="protein sequence ID" value="GAA0146350.1"/>
    <property type="molecule type" value="Genomic_DNA"/>
</dbReference>
<dbReference type="GO" id="GO:0016740">
    <property type="term" value="F:transferase activity"/>
    <property type="evidence" value="ECO:0007669"/>
    <property type="project" value="UniProtKB-KW"/>
</dbReference>
<keyword evidence="3" id="KW-0808">Transferase</keyword>
<dbReference type="Gene3D" id="3.30.40.10">
    <property type="entry name" value="Zinc/RING finger domain, C3HC4 (zinc finger)"/>
    <property type="match status" value="1"/>
</dbReference>
<evidence type="ECO:0000256" key="5">
    <source>
        <dbReference type="ARBA" id="ARBA00022723"/>
    </source>
</evidence>
<comment type="pathway">
    <text evidence="2">Protein modification; protein ubiquitination.</text>
</comment>
<dbReference type="InterPro" id="IPR013083">
    <property type="entry name" value="Znf_RING/FYVE/PHD"/>
</dbReference>